<name>A0A371JGS1_9FIRM</name>
<gene>
    <name evidence="1" type="ORF">CG710_007290</name>
</gene>
<accession>A0A371JGS1</accession>
<dbReference type="Proteomes" id="UP000216411">
    <property type="component" value="Unassembled WGS sequence"/>
</dbReference>
<dbReference type="EMBL" id="NOKA02000008">
    <property type="protein sequence ID" value="RDY31941.1"/>
    <property type="molecule type" value="Genomic_DNA"/>
</dbReference>
<sequence>MGDRAGSIPVIRSTKGFKTLKKVLRLFFCAYYCNDLGMVFFGVDGNYIYPRIFLRQYKVLLQKVGIEIKRYHCKFKRNIRRREYYWHI</sequence>
<dbReference type="AlphaFoldDB" id="A0A371JGS1"/>
<reference evidence="1 2" key="1">
    <citation type="journal article" date="2017" name="Genome Announc.">
        <title>Draft Genome Sequence of a Sporulating and Motile Strain of Lachnotalea glycerini Isolated from Water in Quebec City, Canada.</title>
        <authorList>
            <person name="Maheux A.F."/>
            <person name="Boudreau D.K."/>
            <person name="Berube E."/>
            <person name="Boissinot M."/>
            <person name="Raymond F."/>
            <person name="Brodeur S."/>
            <person name="Corbeil J."/>
            <person name="Isabel S."/>
            <person name="Omar R.F."/>
            <person name="Bergeron M.G."/>
        </authorList>
    </citation>
    <scope>NUCLEOTIDE SEQUENCE [LARGE SCALE GENOMIC DNA]</scope>
    <source>
        <strain evidence="1 2">CCRI-19302</strain>
    </source>
</reference>
<proteinExistence type="predicted"/>
<keyword evidence="2" id="KW-1185">Reference proteome</keyword>
<comment type="caution">
    <text evidence="1">The sequence shown here is derived from an EMBL/GenBank/DDBJ whole genome shotgun (WGS) entry which is preliminary data.</text>
</comment>
<evidence type="ECO:0000313" key="1">
    <source>
        <dbReference type="EMBL" id="RDY31941.1"/>
    </source>
</evidence>
<organism evidence="1 2">
    <name type="scientific">Lachnotalea glycerini</name>
    <dbReference type="NCBI Taxonomy" id="1763509"/>
    <lineage>
        <taxon>Bacteria</taxon>
        <taxon>Bacillati</taxon>
        <taxon>Bacillota</taxon>
        <taxon>Clostridia</taxon>
        <taxon>Lachnospirales</taxon>
        <taxon>Lachnospiraceae</taxon>
        <taxon>Lachnotalea</taxon>
    </lineage>
</organism>
<protein>
    <submittedName>
        <fullName evidence="1">Uncharacterized protein</fullName>
    </submittedName>
</protein>
<evidence type="ECO:0000313" key="2">
    <source>
        <dbReference type="Proteomes" id="UP000216411"/>
    </source>
</evidence>